<dbReference type="Proteomes" id="UP000264719">
    <property type="component" value="Unassembled WGS sequence"/>
</dbReference>
<evidence type="ECO:0000313" key="3">
    <source>
        <dbReference type="Proteomes" id="UP000264719"/>
    </source>
</evidence>
<evidence type="ECO:0000313" key="2">
    <source>
        <dbReference type="EMBL" id="HAR52744.1"/>
    </source>
</evidence>
<feature type="domain" description="DUF6314" evidence="1">
    <location>
        <begin position="4"/>
        <end position="127"/>
    </location>
</feature>
<dbReference type="InterPro" id="IPR045632">
    <property type="entry name" value="DUF6314"/>
</dbReference>
<sequence>MADFEGVWQLSREIVQADGGRARFAGEAMWRPDPEGLRYEERGLLQIPGQPAMQAERRYLWRDDLTVWFDDGRFFHQVPPEGGETGHWCDPDQYDVAYEFGRWPEFTVRWQVRGPRKEYEMRSLYSRA</sequence>
<dbReference type="AlphaFoldDB" id="A0A348WDY2"/>
<name>A0A348WDY2_9RHOB</name>
<protein>
    <submittedName>
        <fullName evidence="2">Trigger factor</fullName>
    </submittedName>
</protein>
<accession>A0A348WDY2</accession>
<reference evidence="2 3" key="1">
    <citation type="journal article" date="2018" name="Nat. Biotechnol.">
        <title>A standardized bacterial taxonomy based on genome phylogeny substantially revises the tree of life.</title>
        <authorList>
            <person name="Parks D.H."/>
            <person name="Chuvochina M."/>
            <person name="Waite D.W."/>
            <person name="Rinke C."/>
            <person name="Skarshewski A."/>
            <person name="Chaumeil P.A."/>
            <person name="Hugenholtz P."/>
        </authorList>
    </citation>
    <scope>NUCLEOTIDE SEQUENCE [LARGE SCALE GENOMIC DNA]</scope>
    <source>
        <strain evidence="2">UBA9169</strain>
    </source>
</reference>
<evidence type="ECO:0000259" key="1">
    <source>
        <dbReference type="Pfam" id="PF19834"/>
    </source>
</evidence>
<proteinExistence type="predicted"/>
<dbReference type="EMBL" id="DMVW01000124">
    <property type="protein sequence ID" value="HAR52744.1"/>
    <property type="molecule type" value="Genomic_DNA"/>
</dbReference>
<dbReference type="Pfam" id="PF19834">
    <property type="entry name" value="DUF6314"/>
    <property type="match status" value="1"/>
</dbReference>
<organism evidence="2 3">
    <name type="scientific">Roseovarius nubinhibens</name>
    <dbReference type="NCBI Taxonomy" id="314263"/>
    <lineage>
        <taxon>Bacteria</taxon>
        <taxon>Pseudomonadati</taxon>
        <taxon>Pseudomonadota</taxon>
        <taxon>Alphaproteobacteria</taxon>
        <taxon>Rhodobacterales</taxon>
        <taxon>Roseobacteraceae</taxon>
        <taxon>Roseovarius</taxon>
    </lineage>
</organism>
<gene>
    <name evidence="2" type="ORF">DCS45_12845</name>
</gene>
<comment type="caution">
    <text evidence="2">The sequence shown here is derived from an EMBL/GenBank/DDBJ whole genome shotgun (WGS) entry which is preliminary data.</text>
</comment>